<dbReference type="EMBL" id="FOLM01000007">
    <property type="protein sequence ID" value="SFC89114.1"/>
    <property type="molecule type" value="Genomic_DNA"/>
</dbReference>
<proteinExistence type="predicted"/>
<keyword evidence="1" id="KW-0472">Membrane</keyword>
<protein>
    <submittedName>
        <fullName evidence="2">Uncharacterized protein</fullName>
    </submittedName>
</protein>
<feature type="transmembrane region" description="Helical" evidence="1">
    <location>
        <begin position="20"/>
        <end position="36"/>
    </location>
</feature>
<accession>A0A1I1MUM1</accession>
<dbReference type="Proteomes" id="UP000199207">
    <property type="component" value="Unassembled WGS sequence"/>
</dbReference>
<organism evidence="2 3">
    <name type="scientific">Streptomyces aidingensis</name>
    <dbReference type="NCBI Taxonomy" id="910347"/>
    <lineage>
        <taxon>Bacteria</taxon>
        <taxon>Bacillati</taxon>
        <taxon>Actinomycetota</taxon>
        <taxon>Actinomycetes</taxon>
        <taxon>Kitasatosporales</taxon>
        <taxon>Streptomycetaceae</taxon>
        <taxon>Streptomyces</taxon>
    </lineage>
</organism>
<dbReference type="STRING" id="910347.SAMN05421773_10775"/>
<name>A0A1I1MUM1_9ACTN</name>
<sequence length="140" mass="15236">MQAHHAAGDYRDSVRTTVRLVLWTFAWAATLALARFGPENWWDSQQPAASWAAVAVNLAAGIGWIAAFSRFLRAQDELQRKIVQDALEVTLAAGWVGGFAYVVADAADLVTHDLDIAALFPVLLGVVFLGAVLVGKIRYR</sequence>
<keyword evidence="1" id="KW-1133">Transmembrane helix</keyword>
<evidence type="ECO:0000313" key="2">
    <source>
        <dbReference type="EMBL" id="SFC89114.1"/>
    </source>
</evidence>
<dbReference type="AlphaFoldDB" id="A0A1I1MUM1"/>
<gene>
    <name evidence="2" type="ORF">SAMN05421773_10775</name>
</gene>
<keyword evidence="1" id="KW-0812">Transmembrane</keyword>
<feature type="transmembrane region" description="Helical" evidence="1">
    <location>
        <begin position="116"/>
        <end position="135"/>
    </location>
</feature>
<dbReference type="OrthoDB" id="4826329at2"/>
<feature type="transmembrane region" description="Helical" evidence="1">
    <location>
        <begin position="48"/>
        <end position="66"/>
    </location>
</feature>
<feature type="transmembrane region" description="Helical" evidence="1">
    <location>
        <begin position="86"/>
        <end position="104"/>
    </location>
</feature>
<evidence type="ECO:0000256" key="1">
    <source>
        <dbReference type="SAM" id="Phobius"/>
    </source>
</evidence>
<dbReference type="RefSeq" id="WP_093839202.1">
    <property type="nucleotide sequence ID" value="NZ_FOLM01000007.1"/>
</dbReference>
<reference evidence="2 3" key="1">
    <citation type="submission" date="2016-10" db="EMBL/GenBank/DDBJ databases">
        <authorList>
            <person name="de Groot N.N."/>
        </authorList>
    </citation>
    <scope>NUCLEOTIDE SEQUENCE [LARGE SCALE GENOMIC DNA]</scope>
    <source>
        <strain evidence="2 3">CGMCC 4.5739</strain>
    </source>
</reference>
<evidence type="ECO:0000313" key="3">
    <source>
        <dbReference type="Proteomes" id="UP000199207"/>
    </source>
</evidence>
<keyword evidence="3" id="KW-1185">Reference proteome</keyword>